<dbReference type="InterPro" id="IPR018750">
    <property type="entry name" value="DUF2306_membrane"/>
</dbReference>
<gene>
    <name evidence="2" type="ORF">FHU29_000944</name>
</gene>
<feature type="transmembrane region" description="Helical" evidence="1">
    <location>
        <begin position="12"/>
        <end position="30"/>
    </location>
</feature>
<dbReference type="Pfam" id="PF10067">
    <property type="entry name" value="DUF2306"/>
    <property type="match status" value="1"/>
</dbReference>
<organism evidence="2 3">
    <name type="scientific">Hoyosella altamirensis</name>
    <dbReference type="NCBI Taxonomy" id="616997"/>
    <lineage>
        <taxon>Bacteria</taxon>
        <taxon>Bacillati</taxon>
        <taxon>Actinomycetota</taxon>
        <taxon>Actinomycetes</taxon>
        <taxon>Mycobacteriales</taxon>
        <taxon>Hoyosellaceae</taxon>
        <taxon>Hoyosella</taxon>
    </lineage>
</organism>
<feature type="transmembrane region" description="Helical" evidence="1">
    <location>
        <begin position="316"/>
        <end position="335"/>
    </location>
</feature>
<accession>A0A839RJ83</accession>
<keyword evidence="1" id="KW-0812">Transmembrane</keyword>
<dbReference type="AlphaFoldDB" id="A0A839RJ83"/>
<keyword evidence="1" id="KW-1133">Transmembrane helix</keyword>
<feature type="transmembrane region" description="Helical" evidence="1">
    <location>
        <begin position="277"/>
        <end position="295"/>
    </location>
</feature>
<keyword evidence="3" id="KW-1185">Reference proteome</keyword>
<dbReference type="EMBL" id="JACHWS010000001">
    <property type="protein sequence ID" value="MBB3036510.1"/>
    <property type="molecule type" value="Genomic_DNA"/>
</dbReference>
<feature type="transmembrane region" description="Helical" evidence="1">
    <location>
        <begin position="250"/>
        <end position="271"/>
    </location>
</feature>
<evidence type="ECO:0000313" key="2">
    <source>
        <dbReference type="EMBL" id="MBB3036510.1"/>
    </source>
</evidence>
<keyword evidence="1" id="KW-0472">Membrane</keyword>
<evidence type="ECO:0000313" key="3">
    <source>
        <dbReference type="Proteomes" id="UP000567922"/>
    </source>
</evidence>
<feature type="transmembrane region" description="Helical" evidence="1">
    <location>
        <begin position="176"/>
        <end position="200"/>
    </location>
</feature>
<protein>
    <recommendedName>
        <fullName evidence="4">DUF2306 domain-containing protein</fullName>
    </recommendedName>
</protein>
<dbReference type="OrthoDB" id="3773661at2"/>
<proteinExistence type="predicted"/>
<evidence type="ECO:0008006" key="4">
    <source>
        <dbReference type="Google" id="ProtNLM"/>
    </source>
</evidence>
<feature type="transmembrane region" description="Helical" evidence="1">
    <location>
        <begin position="72"/>
        <end position="90"/>
    </location>
</feature>
<dbReference type="RefSeq" id="WP_064441621.1">
    <property type="nucleotide sequence ID" value="NZ_BDDI01000015.1"/>
</dbReference>
<sequence>MKNKQVRTAMWIGLALLCVVYGPMAIEYMLRFFTPNAPSLWDTTFSSVVGDEIVYGEGSIHLDQQAAYENSLGWLLVHTIGGGLAILLGITQFSQRFRTRYLHIHRRIGRAQVTIVIISMIAASGYLIRTGPDDTFSGPAFYLQLWALVIATLTTSILAVIAIVRGHVRTHQTLMAVNFALLLSAPLLRIGYLLFGLAWPDATHDIINVASGTVVPIVLFLGAVFAIRASDTRRISKINQPIAVPPWVRGTIYASAVVAFIPLFVAVSSYIGGIDRLLAAHLVTYVLALIVVAAMGRQAQRDGDVIGAAEWKVIHLGLAAAPAAFVVLWAVYTIPFTVSEAFYGATLTAAAVTLFVAYGVVAWNRRVIKPAGTGSAAQQPVMRS</sequence>
<reference evidence="2 3" key="1">
    <citation type="submission" date="2020-08" db="EMBL/GenBank/DDBJ databases">
        <title>Sequencing the genomes of 1000 actinobacteria strains.</title>
        <authorList>
            <person name="Klenk H.-P."/>
        </authorList>
    </citation>
    <scope>NUCLEOTIDE SEQUENCE [LARGE SCALE GENOMIC DNA]</scope>
    <source>
        <strain evidence="2 3">DSM 45258</strain>
    </source>
</reference>
<feature type="transmembrane region" description="Helical" evidence="1">
    <location>
        <begin position="206"/>
        <end position="229"/>
    </location>
</feature>
<comment type="caution">
    <text evidence="2">The sequence shown here is derived from an EMBL/GenBank/DDBJ whole genome shotgun (WGS) entry which is preliminary data.</text>
</comment>
<feature type="transmembrane region" description="Helical" evidence="1">
    <location>
        <begin position="111"/>
        <end position="128"/>
    </location>
</feature>
<dbReference type="Proteomes" id="UP000567922">
    <property type="component" value="Unassembled WGS sequence"/>
</dbReference>
<feature type="transmembrane region" description="Helical" evidence="1">
    <location>
        <begin position="341"/>
        <end position="361"/>
    </location>
</feature>
<name>A0A839RJ83_9ACTN</name>
<evidence type="ECO:0000256" key="1">
    <source>
        <dbReference type="SAM" id="Phobius"/>
    </source>
</evidence>
<feature type="transmembrane region" description="Helical" evidence="1">
    <location>
        <begin position="140"/>
        <end position="164"/>
    </location>
</feature>